<evidence type="ECO:0000313" key="2">
    <source>
        <dbReference type="Proteomes" id="UP000267029"/>
    </source>
</evidence>
<dbReference type="AlphaFoldDB" id="A0A0R3URJ4"/>
<dbReference type="Proteomes" id="UP000267029">
    <property type="component" value="Unassembled WGS sequence"/>
</dbReference>
<reference evidence="3" key="1">
    <citation type="submission" date="2017-02" db="UniProtKB">
        <authorList>
            <consortium name="WormBaseParasite"/>
        </authorList>
    </citation>
    <scope>IDENTIFICATION</scope>
</reference>
<protein>
    <submittedName>
        <fullName evidence="1 3">Uncharacterized protein</fullName>
    </submittedName>
</protein>
<reference evidence="1 2" key="2">
    <citation type="submission" date="2018-10" db="EMBL/GenBank/DDBJ databases">
        <authorList>
            <consortium name="Pathogen Informatics"/>
        </authorList>
    </citation>
    <scope>NUCLEOTIDE SEQUENCE [LARGE SCALE GENOMIC DNA]</scope>
</reference>
<name>A0A0R3URJ4_MESCO</name>
<gene>
    <name evidence="1" type="ORF">MCOS_LOCUS10500</name>
</gene>
<evidence type="ECO:0000313" key="1">
    <source>
        <dbReference type="EMBL" id="VDD84497.1"/>
    </source>
</evidence>
<organism evidence="3">
    <name type="scientific">Mesocestoides corti</name>
    <name type="common">Flatworm</name>
    <dbReference type="NCBI Taxonomy" id="53468"/>
    <lineage>
        <taxon>Eukaryota</taxon>
        <taxon>Metazoa</taxon>
        <taxon>Spiralia</taxon>
        <taxon>Lophotrochozoa</taxon>
        <taxon>Platyhelminthes</taxon>
        <taxon>Cestoda</taxon>
        <taxon>Eucestoda</taxon>
        <taxon>Cyclophyllidea</taxon>
        <taxon>Mesocestoididae</taxon>
        <taxon>Mesocestoides</taxon>
    </lineage>
</organism>
<proteinExistence type="predicted"/>
<evidence type="ECO:0000313" key="3">
    <source>
        <dbReference type="WBParaSite" id="MCOS_0001049901-mRNA-1"/>
    </source>
</evidence>
<sequence length="115" mass="12666">MLSFCFPRCLLPLPPLKAIIGDLSEALKRISSSSSSSFLSLPHSTSLLYTFSISFFHQSSPFHCNVMPEEARAVVFEALEHSQSINLSQEVVSVSNNKTTHIAIDRTPTTELINA</sequence>
<dbReference type="EMBL" id="UXSR01006444">
    <property type="protein sequence ID" value="VDD84497.1"/>
    <property type="molecule type" value="Genomic_DNA"/>
</dbReference>
<dbReference type="WBParaSite" id="MCOS_0001049901-mRNA-1">
    <property type="protein sequence ID" value="MCOS_0001049901-mRNA-1"/>
    <property type="gene ID" value="MCOS_0001049901"/>
</dbReference>
<keyword evidence="2" id="KW-1185">Reference proteome</keyword>
<accession>A0A0R3URJ4</accession>